<dbReference type="SMART" id="SM00614">
    <property type="entry name" value="ZnF_BED"/>
    <property type="match status" value="1"/>
</dbReference>
<evidence type="ECO:0000256" key="4">
    <source>
        <dbReference type="PROSITE-ProRule" id="PRU00027"/>
    </source>
</evidence>
<organism evidence="7 8">
    <name type="scientific">Panagrellus redivivus</name>
    <name type="common">Microworm</name>
    <dbReference type="NCBI Taxonomy" id="6233"/>
    <lineage>
        <taxon>Eukaryota</taxon>
        <taxon>Metazoa</taxon>
        <taxon>Ecdysozoa</taxon>
        <taxon>Nematoda</taxon>
        <taxon>Chromadorea</taxon>
        <taxon>Rhabditida</taxon>
        <taxon>Tylenchina</taxon>
        <taxon>Panagrolaimomorpha</taxon>
        <taxon>Panagrolaimoidea</taxon>
        <taxon>Panagrolaimidae</taxon>
        <taxon>Panagrellus</taxon>
    </lineage>
</organism>
<dbReference type="InterPro" id="IPR003656">
    <property type="entry name" value="Znf_BED"/>
</dbReference>
<keyword evidence="7" id="KW-1185">Reference proteome</keyword>
<protein>
    <submittedName>
        <fullName evidence="8">BED-type domain-containing protein</fullName>
    </submittedName>
</protein>
<evidence type="ECO:0000259" key="6">
    <source>
        <dbReference type="PROSITE" id="PS50808"/>
    </source>
</evidence>
<evidence type="ECO:0000256" key="3">
    <source>
        <dbReference type="ARBA" id="ARBA00022833"/>
    </source>
</evidence>
<proteinExistence type="predicted"/>
<evidence type="ECO:0000313" key="7">
    <source>
        <dbReference type="Proteomes" id="UP000492821"/>
    </source>
</evidence>
<dbReference type="SUPFAM" id="SSF57667">
    <property type="entry name" value="beta-beta-alpha zinc fingers"/>
    <property type="match status" value="1"/>
</dbReference>
<dbReference type="AlphaFoldDB" id="A0A7E4W472"/>
<accession>A0A7E4W472</accession>
<dbReference type="WBParaSite" id="Pan_g6121.t1">
    <property type="protein sequence ID" value="Pan_g6121.t1"/>
    <property type="gene ID" value="Pan_g6121"/>
</dbReference>
<keyword evidence="2 4" id="KW-0863">Zinc-finger</keyword>
<keyword evidence="1" id="KW-0479">Metal-binding</keyword>
<evidence type="ECO:0000313" key="8">
    <source>
        <dbReference type="WBParaSite" id="Pan_g6121.t1"/>
    </source>
</evidence>
<reference evidence="7" key="1">
    <citation type="journal article" date="2013" name="Genetics">
        <title>The draft genome and transcriptome of Panagrellus redivivus are shaped by the harsh demands of a free-living lifestyle.</title>
        <authorList>
            <person name="Srinivasan J."/>
            <person name="Dillman A.R."/>
            <person name="Macchietto M.G."/>
            <person name="Heikkinen L."/>
            <person name="Lakso M."/>
            <person name="Fracchia K.M."/>
            <person name="Antoshechkin I."/>
            <person name="Mortazavi A."/>
            <person name="Wong G."/>
            <person name="Sternberg P.W."/>
        </authorList>
    </citation>
    <scope>NUCLEOTIDE SEQUENCE [LARGE SCALE GENOMIC DNA]</scope>
    <source>
        <strain evidence="7">MT8872</strain>
    </source>
</reference>
<dbReference type="Pfam" id="PF02892">
    <property type="entry name" value="zf-BED"/>
    <property type="match status" value="1"/>
</dbReference>
<dbReference type="InterPro" id="IPR036236">
    <property type="entry name" value="Znf_C2H2_sf"/>
</dbReference>
<evidence type="ECO:0000256" key="2">
    <source>
        <dbReference type="ARBA" id="ARBA00022771"/>
    </source>
</evidence>
<name>A0A7E4W472_PANRE</name>
<dbReference type="GO" id="GO:0008270">
    <property type="term" value="F:zinc ion binding"/>
    <property type="evidence" value="ECO:0007669"/>
    <property type="project" value="UniProtKB-KW"/>
</dbReference>
<feature type="region of interest" description="Disordered" evidence="5">
    <location>
        <begin position="44"/>
        <end position="67"/>
    </location>
</feature>
<dbReference type="PROSITE" id="PS50808">
    <property type="entry name" value="ZF_BED"/>
    <property type="match status" value="1"/>
</dbReference>
<dbReference type="Proteomes" id="UP000492821">
    <property type="component" value="Unassembled WGS sequence"/>
</dbReference>
<feature type="domain" description="BED-type" evidence="6">
    <location>
        <begin position="61"/>
        <end position="105"/>
    </location>
</feature>
<dbReference type="GO" id="GO:0003677">
    <property type="term" value="F:DNA binding"/>
    <property type="evidence" value="ECO:0007669"/>
    <property type="project" value="InterPro"/>
</dbReference>
<keyword evidence="3" id="KW-0862">Zinc</keyword>
<evidence type="ECO:0000256" key="1">
    <source>
        <dbReference type="ARBA" id="ARBA00022723"/>
    </source>
</evidence>
<sequence>MSQLNQVVLEFLYRCREQPENTTPLAAASTSDTNLHNLPFSSVFTTAINPERPRSTSSKPRRESAARPYFEETTKAFARCRLCGRFIKTSMGSTSGLIRHLNSVHQIDCLGNKKAEHDENAPPQVPVVSSSTPIVQGHLQDTDPTVQNPSLDIELIQFTEAIGSSISCPKDKLFSLMNRLYAVYMAVKDFPVLCKMLMKLIDIDGNSDLDTGLRHKVAAKYDTSYIGDASPLAKSIFFATFAFDHINFFIQHSALLGDECFLPEDKAIIEELCDQLVSQN</sequence>
<evidence type="ECO:0000256" key="5">
    <source>
        <dbReference type="SAM" id="MobiDB-lite"/>
    </source>
</evidence>
<reference evidence="8" key="2">
    <citation type="submission" date="2020-10" db="UniProtKB">
        <authorList>
            <consortium name="WormBaseParasite"/>
        </authorList>
    </citation>
    <scope>IDENTIFICATION</scope>
</reference>